<keyword evidence="3" id="KW-0479">Metal-binding</keyword>
<organism evidence="9 10">
    <name type="scientific">Neocallimastix californiae</name>
    <dbReference type="NCBI Taxonomy" id="1754190"/>
    <lineage>
        <taxon>Eukaryota</taxon>
        <taxon>Fungi</taxon>
        <taxon>Fungi incertae sedis</taxon>
        <taxon>Chytridiomycota</taxon>
        <taxon>Chytridiomycota incertae sedis</taxon>
        <taxon>Neocallimastigomycetes</taxon>
        <taxon>Neocallimastigales</taxon>
        <taxon>Neocallimastigaceae</taxon>
        <taxon>Neocallimastix</taxon>
    </lineage>
</organism>
<feature type="transmembrane region" description="Helical" evidence="7">
    <location>
        <begin position="193"/>
        <end position="215"/>
    </location>
</feature>
<comment type="similarity">
    <text evidence="2">Belongs to the CDIP1/LITAF family.</text>
</comment>
<evidence type="ECO:0000256" key="1">
    <source>
        <dbReference type="ARBA" id="ARBA00004170"/>
    </source>
</evidence>
<dbReference type="Proteomes" id="UP000193920">
    <property type="component" value="Unassembled WGS sequence"/>
</dbReference>
<dbReference type="SMART" id="SM00714">
    <property type="entry name" value="LITAF"/>
    <property type="match status" value="1"/>
</dbReference>
<dbReference type="InterPro" id="IPR037519">
    <property type="entry name" value="LITAF_fam"/>
</dbReference>
<keyword evidence="4" id="KW-0862">Zinc</keyword>
<dbReference type="STRING" id="1754190.A0A1Y1ZRW3"/>
<dbReference type="Pfam" id="PF10601">
    <property type="entry name" value="zf-LITAF-like"/>
    <property type="match status" value="1"/>
</dbReference>
<comment type="subcellular location">
    <subcellularLocation>
        <location evidence="1">Membrane</location>
        <topology evidence="1">Peripheral membrane protein</topology>
    </subcellularLocation>
</comment>
<keyword evidence="10" id="KW-1185">Reference proteome</keyword>
<reference evidence="9 10" key="1">
    <citation type="submission" date="2016-08" db="EMBL/GenBank/DDBJ databases">
        <title>A Parts List for Fungal Cellulosomes Revealed by Comparative Genomics.</title>
        <authorList>
            <consortium name="DOE Joint Genome Institute"/>
            <person name="Haitjema C.H."/>
            <person name="Gilmore S.P."/>
            <person name="Henske J.K."/>
            <person name="Solomon K.V."/>
            <person name="De Groot R."/>
            <person name="Kuo A."/>
            <person name="Mondo S.J."/>
            <person name="Salamov A.A."/>
            <person name="Labutti K."/>
            <person name="Zhao Z."/>
            <person name="Chiniquy J."/>
            <person name="Barry K."/>
            <person name="Brewer H.M."/>
            <person name="Purvine S.O."/>
            <person name="Wright A.T."/>
            <person name="Boxma B."/>
            <person name="Van Alen T."/>
            <person name="Hackstein J.H."/>
            <person name="Baker S.E."/>
            <person name="Grigoriev I.V."/>
            <person name="O'Malley M.A."/>
        </authorList>
    </citation>
    <scope>NUCLEOTIDE SEQUENCE [LARGE SCALE GENOMIC DNA]</scope>
    <source>
        <strain evidence="9 10">G1</strain>
    </source>
</reference>
<comment type="caution">
    <text evidence="9">The sequence shown here is derived from an EMBL/GenBank/DDBJ whole genome shotgun (WGS) entry which is preliminary data.</text>
</comment>
<evidence type="ECO:0000259" key="8">
    <source>
        <dbReference type="PROSITE" id="PS51837"/>
    </source>
</evidence>
<keyword evidence="5 7" id="KW-0472">Membrane</keyword>
<dbReference type="GO" id="GO:0008270">
    <property type="term" value="F:zinc ion binding"/>
    <property type="evidence" value="ECO:0007669"/>
    <property type="project" value="TreeGrafter"/>
</dbReference>
<dbReference type="PANTHER" id="PTHR23292">
    <property type="entry name" value="LIPOPOLYSACCHARIDE-INDUCED TUMOR NECROSIS FACTOR-ALPHA FACTOR"/>
    <property type="match status" value="1"/>
</dbReference>
<dbReference type="PANTHER" id="PTHR23292:SF6">
    <property type="entry name" value="FI16602P1-RELATED"/>
    <property type="match status" value="1"/>
</dbReference>
<dbReference type="OrthoDB" id="5599753at2759"/>
<accession>A0A1Y1ZRW3</accession>
<evidence type="ECO:0000256" key="7">
    <source>
        <dbReference type="SAM" id="Phobius"/>
    </source>
</evidence>
<dbReference type="InterPro" id="IPR006629">
    <property type="entry name" value="LITAF"/>
</dbReference>
<dbReference type="PROSITE" id="PS51837">
    <property type="entry name" value="LITAF"/>
    <property type="match status" value="1"/>
</dbReference>
<proteinExistence type="inferred from homology"/>
<gene>
    <name evidence="9" type="ORF">LY90DRAFT_518248</name>
</gene>
<dbReference type="GO" id="GO:0016020">
    <property type="term" value="C:membrane"/>
    <property type="evidence" value="ECO:0007669"/>
    <property type="project" value="UniProtKB-SubCell"/>
</dbReference>
<evidence type="ECO:0000313" key="9">
    <source>
        <dbReference type="EMBL" id="ORY13003.1"/>
    </source>
</evidence>
<feature type="compositionally biased region" description="Basic and acidic residues" evidence="6">
    <location>
        <begin position="10"/>
        <end position="27"/>
    </location>
</feature>
<feature type="compositionally biased region" description="Low complexity" evidence="6">
    <location>
        <begin position="102"/>
        <end position="132"/>
    </location>
</feature>
<keyword evidence="7" id="KW-1133">Transmembrane helix</keyword>
<evidence type="ECO:0000256" key="4">
    <source>
        <dbReference type="ARBA" id="ARBA00022833"/>
    </source>
</evidence>
<protein>
    <recommendedName>
        <fullName evidence="8">LITAF domain-containing protein</fullName>
    </recommendedName>
</protein>
<evidence type="ECO:0000256" key="6">
    <source>
        <dbReference type="SAM" id="MobiDB-lite"/>
    </source>
</evidence>
<dbReference type="AlphaFoldDB" id="A0A1Y1ZRW3"/>
<evidence type="ECO:0000256" key="5">
    <source>
        <dbReference type="ARBA" id="ARBA00023136"/>
    </source>
</evidence>
<feature type="region of interest" description="Disordered" evidence="6">
    <location>
        <begin position="1"/>
        <end position="66"/>
    </location>
</feature>
<dbReference type="EMBL" id="MCOG01000365">
    <property type="protein sequence ID" value="ORY13003.1"/>
    <property type="molecule type" value="Genomic_DNA"/>
</dbReference>
<feature type="compositionally biased region" description="Polar residues" evidence="6">
    <location>
        <begin position="135"/>
        <end position="144"/>
    </location>
</feature>
<name>A0A1Y1ZRW3_9FUNG</name>
<keyword evidence="7" id="KW-0812">Transmembrane</keyword>
<evidence type="ECO:0000256" key="2">
    <source>
        <dbReference type="ARBA" id="ARBA00005975"/>
    </source>
</evidence>
<evidence type="ECO:0000313" key="10">
    <source>
        <dbReference type="Proteomes" id="UP000193920"/>
    </source>
</evidence>
<feature type="domain" description="LITAF" evidence="8">
    <location>
        <begin position="155"/>
        <end position="237"/>
    </location>
</feature>
<feature type="region of interest" description="Disordered" evidence="6">
    <location>
        <begin position="100"/>
        <end position="144"/>
    </location>
</feature>
<evidence type="ECO:0000256" key="3">
    <source>
        <dbReference type="ARBA" id="ARBA00022723"/>
    </source>
</evidence>
<sequence>MPSAYPIAHRPAEAPKKEIEVNDKSDDFNTLNYPGKKPVSEPPSYDEVVKSSTINDNEKEKVDDTSVTNNQQTIVFIQTPDGKLIPSTNQQTIIVVKPSVTPEPNNSQEPNNNQKLNNNQEPNNNQESNSEQEISKTSTNNTPTIIVVKPSVTPEPNKPILGEPEIPKTSFLVKCPHCNTDVRTVIKYENNEIVYLLCIVLCIVSCIFSFIPFLINGIKDCVHYCPYCKREISRAKRI</sequence>